<dbReference type="RefSeq" id="WP_121216747.1">
    <property type="nucleotide sequence ID" value="NZ_RBIG01000001.1"/>
</dbReference>
<gene>
    <name evidence="3" type="ORF">BCL74_0131</name>
</gene>
<dbReference type="CDD" id="cd05233">
    <property type="entry name" value="SDR_c"/>
    <property type="match status" value="1"/>
</dbReference>
<dbReference type="SUPFAM" id="SSF51735">
    <property type="entry name" value="NAD(P)-binding Rossmann-fold domains"/>
    <property type="match status" value="1"/>
</dbReference>
<comment type="similarity">
    <text evidence="1">Belongs to the short-chain dehydrogenases/reductases (SDR) family.</text>
</comment>
<dbReference type="PRINTS" id="PR00080">
    <property type="entry name" value="SDRFAMILY"/>
</dbReference>
<dbReference type="InterPro" id="IPR057326">
    <property type="entry name" value="KR_dom"/>
</dbReference>
<dbReference type="EMBL" id="RBIG01000001">
    <property type="protein sequence ID" value="RKQ72367.1"/>
    <property type="molecule type" value="Genomic_DNA"/>
</dbReference>
<dbReference type="FunFam" id="3.40.50.720:FF:000084">
    <property type="entry name" value="Short-chain dehydrogenase reductase"/>
    <property type="match status" value="1"/>
</dbReference>
<dbReference type="PRINTS" id="PR00081">
    <property type="entry name" value="GDHRDH"/>
</dbReference>
<accession>A0A420WMY1</accession>
<comment type="caution">
    <text evidence="3">The sequence shown here is derived from an EMBL/GenBank/DDBJ whole genome shotgun (WGS) entry which is preliminary data.</text>
</comment>
<proteinExistence type="inferred from homology"/>
<name>A0A420WMY1_9PROT</name>
<dbReference type="GO" id="GO:0016616">
    <property type="term" value="F:oxidoreductase activity, acting on the CH-OH group of donors, NAD or NADP as acceptor"/>
    <property type="evidence" value="ECO:0007669"/>
    <property type="project" value="TreeGrafter"/>
</dbReference>
<evidence type="ECO:0000313" key="4">
    <source>
        <dbReference type="Proteomes" id="UP000277424"/>
    </source>
</evidence>
<dbReference type="PROSITE" id="PS00061">
    <property type="entry name" value="ADH_SHORT"/>
    <property type="match status" value="1"/>
</dbReference>
<dbReference type="AlphaFoldDB" id="A0A420WMY1"/>
<evidence type="ECO:0000256" key="1">
    <source>
        <dbReference type="ARBA" id="ARBA00006484"/>
    </source>
</evidence>
<organism evidence="3 4">
    <name type="scientific">Oceanibaculum indicum</name>
    <dbReference type="NCBI Taxonomy" id="526216"/>
    <lineage>
        <taxon>Bacteria</taxon>
        <taxon>Pseudomonadati</taxon>
        <taxon>Pseudomonadota</taxon>
        <taxon>Alphaproteobacteria</taxon>
        <taxon>Rhodospirillales</taxon>
        <taxon>Oceanibaculaceae</taxon>
        <taxon>Oceanibaculum</taxon>
    </lineage>
</organism>
<feature type="domain" description="Ketoreductase" evidence="2">
    <location>
        <begin position="7"/>
        <end position="184"/>
    </location>
</feature>
<dbReference type="InterPro" id="IPR020904">
    <property type="entry name" value="Sc_DH/Rdtase_CS"/>
</dbReference>
<sequence>MYELTGRKALITGAANGIGRATALRLAKEGCDIGLLDREPSEETAAAVRALGREAHVAVGDVTEEASVTAAAGQLVKALGHVDVLVNSAGILRLGALTEMDPKDWRDSFAVNVDGIFWTCRAVLPGMVARKQGRVINMASWLGKKAIANYSAYCASKFAVIGVTQSLAMEMAPHGITVNAVCPGLIVETKMRDESEAQHQALGLPMAKDRVNTIPMGRLGLPNDVARLVCFLASDESDYMTGQSINITGGLWTS</sequence>
<dbReference type="Pfam" id="PF13561">
    <property type="entry name" value="adh_short_C2"/>
    <property type="match status" value="1"/>
</dbReference>
<dbReference type="OrthoDB" id="9780084at2"/>
<dbReference type="InterPro" id="IPR036291">
    <property type="entry name" value="NAD(P)-bd_dom_sf"/>
</dbReference>
<evidence type="ECO:0000259" key="2">
    <source>
        <dbReference type="SMART" id="SM00822"/>
    </source>
</evidence>
<dbReference type="SMART" id="SM00822">
    <property type="entry name" value="PKS_KR"/>
    <property type="match status" value="1"/>
</dbReference>
<dbReference type="Gene3D" id="3.40.50.720">
    <property type="entry name" value="NAD(P)-binding Rossmann-like Domain"/>
    <property type="match status" value="1"/>
</dbReference>
<protein>
    <submittedName>
        <fullName evidence="3">Meso-butanediol dehydrogenase/(S,S)-butanediol dehydrogenase/diacetyl reductase</fullName>
    </submittedName>
</protein>
<dbReference type="InterPro" id="IPR002347">
    <property type="entry name" value="SDR_fam"/>
</dbReference>
<reference evidence="3 4" key="1">
    <citation type="submission" date="2018-10" db="EMBL/GenBank/DDBJ databases">
        <title>Comparative analysis of microorganisms from saline springs in Andes Mountain Range, Colombia.</title>
        <authorList>
            <person name="Rubin E."/>
        </authorList>
    </citation>
    <scope>NUCLEOTIDE SEQUENCE [LARGE SCALE GENOMIC DNA]</scope>
    <source>
        <strain evidence="3 4">USBA 36</strain>
    </source>
</reference>
<dbReference type="Proteomes" id="UP000277424">
    <property type="component" value="Unassembled WGS sequence"/>
</dbReference>
<evidence type="ECO:0000313" key="3">
    <source>
        <dbReference type="EMBL" id="RKQ72367.1"/>
    </source>
</evidence>
<dbReference type="PANTHER" id="PTHR42760">
    <property type="entry name" value="SHORT-CHAIN DEHYDROGENASES/REDUCTASES FAMILY MEMBER"/>
    <property type="match status" value="1"/>
</dbReference>